<dbReference type="AlphaFoldDB" id="A0AAC8VGJ1"/>
<dbReference type="PANTHER" id="PTHR30386">
    <property type="entry name" value="MEMBRANE FUSION SUBUNIT OF EMRAB-TOLC MULTIDRUG EFFLUX PUMP"/>
    <property type="match status" value="1"/>
</dbReference>
<evidence type="ECO:0000256" key="2">
    <source>
        <dbReference type="SAM" id="Coils"/>
    </source>
</evidence>
<dbReference type="SUPFAM" id="SSF111369">
    <property type="entry name" value="HlyD-like secretion proteins"/>
    <property type="match status" value="2"/>
</dbReference>
<dbReference type="Gene3D" id="1.10.287.470">
    <property type="entry name" value="Helix hairpin bin"/>
    <property type="match status" value="1"/>
</dbReference>
<proteinExistence type="inferred from homology"/>
<dbReference type="RefSeq" id="WP_036772212.1">
    <property type="nucleotide sequence ID" value="NZ_CP012508.1"/>
</dbReference>
<dbReference type="EMBL" id="CP012508">
    <property type="protein sequence ID" value="ALB21969.1"/>
    <property type="molecule type" value="Genomic_DNA"/>
</dbReference>
<evidence type="ECO:0000313" key="4">
    <source>
        <dbReference type="EMBL" id="ALB21969.1"/>
    </source>
</evidence>
<evidence type="ECO:0000313" key="5">
    <source>
        <dbReference type="Proteomes" id="UP000029558"/>
    </source>
</evidence>
<dbReference type="GO" id="GO:0055085">
    <property type="term" value="P:transmembrane transport"/>
    <property type="evidence" value="ECO:0007669"/>
    <property type="project" value="InterPro"/>
</dbReference>
<gene>
    <name evidence="4" type="ORF">KU39_785</name>
</gene>
<feature type="domain" description="Multidrug resistance protein MdtA-like barrel-sandwich hybrid" evidence="3">
    <location>
        <begin position="39"/>
        <end position="224"/>
    </location>
</feature>
<comment type="similarity">
    <text evidence="1">Belongs to the membrane fusion protein (MFP) (TC 8.A.1) family.</text>
</comment>
<accession>A0AAC8VGJ1</accession>
<organism evidence="4 5">
    <name type="scientific">Piscirickettsia salmonis</name>
    <dbReference type="NCBI Taxonomy" id="1238"/>
    <lineage>
        <taxon>Bacteria</taxon>
        <taxon>Pseudomonadati</taxon>
        <taxon>Pseudomonadota</taxon>
        <taxon>Gammaproteobacteria</taxon>
        <taxon>Thiotrichales</taxon>
        <taxon>Piscirickettsiaceae</taxon>
        <taxon>Piscirickettsia</taxon>
    </lineage>
</organism>
<protein>
    <submittedName>
        <fullName evidence="4">MFP transporter</fullName>
    </submittedName>
</protein>
<dbReference type="PANTHER" id="PTHR30386:SF24">
    <property type="entry name" value="MULTIDRUG RESISTANCE EFFLUX PUMP"/>
    <property type="match status" value="1"/>
</dbReference>
<dbReference type="InterPro" id="IPR050739">
    <property type="entry name" value="MFP"/>
</dbReference>
<dbReference type="Gene3D" id="2.40.30.170">
    <property type="match status" value="1"/>
</dbReference>
<dbReference type="SMR" id="A0AAC8VGJ1"/>
<evidence type="ECO:0000256" key="1">
    <source>
        <dbReference type="ARBA" id="ARBA00009477"/>
    </source>
</evidence>
<dbReference type="Gene3D" id="2.40.50.100">
    <property type="match status" value="1"/>
</dbReference>
<dbReference type="Proteomes" id="UP000029558">
    <property type="component" value="Chromosome"/>
</dbReference>
<evidence type="ECO:0000259" key="3">
    <source>
        <dbReference type="Pfam" id="PF25917"/>
    </source>
</evidence>
<name>A0AAC8VGJ1_PISSA</name>
<dbReference type="Pfam" id="PF25917">
    <property type="entry name" value="BSH_RND"/>
    <property type="match status" value="1"/>
</dbReference>
<keyword evidence="2" id="KW-0175">Coiled coil</keyword>
<feature type="coiled-coil region" evidence="2">
    <location>
        <begin position="145"/>
        <end position="189"/>
    </location>
</feature>
<sequence length="328" mass="35530">MRKLIIALIIIVVVIAAGGYWHYNRLHPSTDDAYVKAHIVNIASQVSGRADQVLIKNHQQVSQGELLFTLEPKQFKIALQQAEAKLAVEKQSVQSARDNIAADQAIVAQKRAELTLSEQNAKRTLALVAKGQASIAEGDQVRSQLTVAKAALQAAQESLKQARDQLGPFGDMNAQIRQAQADVDQAKLNLSHTKIYAAAAGILDQVSLRPGDTVTALQSQFALIENNEWWVDANFKETDIGRINVGQSANIVIDMYPGIRFKGKVASMSYGSGASFSLLPPENATGNWVKVTQRFPVKISFIGQLPVSYPLRVGSSATVTVSVKSQSS</sequence>
<reference evidence="4 5" key="1">
    <citation type="journal article" date="2014" name="Genome Announc.">
        <title>Comparative Genome Analysis of Two Isolates of the Fish Pathogen Piscirickettsia salmonis from Different Hosts Reveals Major Differences in Virulence-Associated Secretion Systems.</title>
        <authorList>
            <person name="Bohle H."/>
            <person name="Henriquez P."/>
            <person name="Grothusen H."/>
            <person name="Navas E."/>
            <person name="Sandoval A."/>
            <person name="Bustamante F."/>
            <person name="Bustos P."/>
            <person name="Mancilla M."/>
        </authorList>
    </citation>
    <scope>NUCLEOTIDE SEQUENCE [LARGE SCALE GENOMIC DNA]</scope>
    <source>
        <strain evidence="5">B1-32597</strain>
    </source>
</reference>
<dbReference type="InterPro" id="IPR058625">
    <property type="entry name" value="MdtA-like_BSH"/>
</dbReference>